<organism evidence="2 3">
    <name type="scientific">Kribbella flavida (strain DSM 17836 / JCM 10339 / NBRC 14399)</name>
    <dbReference type="NCBI Taxonomy" id="479435"/>
    <lineage>
        <taxon>Bacteria</taxon>
        <taxon>Bacillati</taxon>
        <taxon>Actinomycetota</taxon>
        <taxon>Actinomycetes</taxon>
        <taxon>Propionibacteriales</taxon>
        <taxon>Kribbellaceae</taxon>
        <taxon>Kribbella</taxon>
    </lineage>
</organism>
<accession>D2Q4G7</accession>
<feature type="region of interest" description="Disordered" evidence="1">
    <location>
        <begin position="92"/>
        <end position="128"/>
    </location>
</feature>
<feature type="compositionally biased region" description="Pro residues" evidence="1">
    <location>
        <begin position="1"/>
        <end position="14"/>
    </location>
</feature>
<reference evidence="3" key="1">
    <citation type="submission" date="2009-09" db="EMBL/GenBank/DDBJ databases">
        <title>The complete genome of Kribbella flavida DSM 17836.</title>
        <authorList>
            <consortium name="US DOE Joint Genome Institute (JGI-PGF)"/>
            <person name="Lucas S."/>
            <person name="Copeland A."/>
            <person name="Lapidus A."/>
            <person name="Glavina del Rio T."/>
            <person name="Dalin E."/>
            <person name="Tice H."/>
            <person name="Bruce D."/>
            <person name="Goodwin L."/>
            <person name="Pitluck S."/>
            <person name="Kyrpides N."/>
            <person name="Mavromatis K."/>
            <person name="Ivanova N."/>
            <person name="Saunders E."/>
            <person name="Brettin T."/>
            <person name="Detter J.C."/>
            <person name="Han C."/>
            <person name="Larimer F."/>
            <person name="Land M."/>
            <person name="Hauser L."/>
            <person name="Markowitz V."/>
            <person name="Cheng J.-F."/>
            <person name="Hugenholtz P."/>
            <person name="Woyke T."/>
            <person name="Wu D."/>
            <person name="Pukall R."/>
            <person name="Klenk H.-P."/>
            <person name="Eisen J.A."/>
        </authorList>
    </citation>
    <scope>NUCLEOTIDE SEQUENCE [LARGE SCALE GENOMIC DNA]</scope>
    <source>
        <strain evidence="3">DSM 17836 / JCM 10339 / NBRC 14399</strain>
    </source>
</reference>
<dbReference type="OrthoDB" id="3823493at2"/>
<gene>
    <name evidence="2" type="ordered locus">Kfla_3219</name>
</gene>
<dbReference type="EMBL" id="CP001736">
    <property type="protein sequence ID" value="ADB32281.1"/>
    <property type="molecule type" value="Genomic_DNA"/>
</dbReference>
<sequence length="325" mass="32887">MNPQLDPPAVPPLTPARRARLRHQVLDQASASDPTGRLARGTGSHPLSGEATSGTPATHGRAGGRRWLAPALAVGAVAAVAAGTVVVSNGRPGTDGAPAAGPSASVSAPATPSQQPTTPRTPTSSATASAPWLAEVDLGPAGAAETAAVAKRCKVPGAKKVEPLWSRKVAVPGIRTPPSGVVVLTKSTPGQPGGTYGQGLFACFPAGMSAAVRDTAWSEQPTRANGVVTLADTGSVGGAGDDKPSFASFQTLFRARPEIARIESRATWRGGHGQWTKGAVAGGFAYTHSTAIIPAGEYDPDTQSNGVQQQIRAFDADGNQVPVRP</sequence>
<keyword evidence="3" id="KW-1185">Reference proteome</keyword>
<feature type="region of interest" description="Disordered" evidence="1">
    <location>
        <begin position="1"/>
        <end position="63"/>
    </location>
</feature>
<evidence type="ECO:0000313" key="2">
    <source>
        <dbReference type="EMBL" id="ADB32281.1"/>
    </source>
</evidence>
<reference evidence="2 3" key="2">
    <citation type="journal article" date="2010" name="Stand. Genomic Sci.">
        <title>Complete genome sequence of Kribbella flavida type strain (IFO 14399).</title>
        <authorList>
            <person name="Pukall R."/>
            <person name="Lapidus A."/>
            <person name="Glavina Del Rio T."/>
            <person name="Copeland A."/>
            <person name="Tice H."/>
            <person name="Cheng J.-F."/>
            <person name="Lucas S."/>
            <person name="Chen F."/>
            <person name="Nolan M."/>
            <person name="LaButti K."/>
            <person name="Pati A."/>
            <person name="Ivanova N."/>
            <person name="Mavrommatis K."/>
            <person name="Mikhailova N."/>
            <person name="Pitluck S."/>
            <person name="Bruce D."/>
            <person name="Goodwin L."/>
            <person name="Land M."/>
            <person name="Hauser L."/>
            <person name="Chang Y.-J."/>
            <person name="Jeffries C.D."/>
            <person name="Chen A."/>
            <person name="Palaniappan K."/>
            <person name="Chain P."/>
            <person name="Rohde M."/>
            <person name="Goeker M."/>
            <person name="Bristow J."/>
            <person name="Eisen J.A."/>
            <person name="Markowitz V."/>
            <person name="Hugenholtz P."/>
            <person name="Kyrpides N.C."/>
            <person name="Klenk H.-P."/>
            <person name="Brettin T."/>
        </authorList>
    </citation>
    <scope>NUCLEOTIDE SEQUENCE [LARGE SCALE GENOMIC DNA]</scope>
    <source>
        <strain evidence="3">DSM 17836 / JCM 10339 / NBRC 14399</strain>
    </source>
</reference>
<proteinExistence type="predicted"/>
<dbReference type="HOGENOM" id="CLU_854662_0_0_11"/>
<dbReference type="KEGG" id="kfl:Kfla_3219"/>
<dbReference type="STRING" id="479435.Kfla_3219"/>
<protein>
    <submittedName>
        <fullName evidence="2">Uncharacterized protein</fullName>
    </submittedName>
</protein>
<evidence type="ECO:0000313" key="3">
    <source>
        <dbReference type="Proteomes" id="UP000007967"/>
    </source>
</evidence>
<dbReference type="RefSeq" id="WP_012920837.1">
    <property type="nucleotide sequence ID" value="NC_013729.1"/>
</dbReference>
<dbReference type="AlphaFoldDB" id="D2Q4G7"/>
<name>D2Q4G7_KRIFD</name>
<dbReference type="Proteomes" id="UP000007967">
    <property type="component" value="Chromosome"/>
</dbReference>
<evidence type="ECO:0000256" key="1">
    <source>
        <dbReference type="SAM" id="MobiDB-lite"/>
    </source>
</evidence>